<dbReference type="Proteomes" id="UP000185210">
    <property type="component" value="Unassembled WGS sequence"/>
</dbReference>
<dbReference type="EMBL" id="FSHM01000018">
    <property type="protein sequence ID" value="SIC25862.1"/>
    <property type="molecule type" value="Genomic_DNA"/>
</dbReference>
<evidence type="ECO:0000313" key="2">
    <source>
        <dbReference type="Proteomes" id="UP000185210"/>
    </source>
</evidence>
<dbReference type="RefSeq" id="WP_236738441.1">
    <property type="nucleotide sequence ID" value="NZ_FSHJ01000024.1"/>
</dbReference>
<comment type="caution">
    <text evidence="1">The sequence shown here is derived from an EMBL/GenBank/DDBJ whole genome shotgun (WGS) entry which is preliminary data.</text>
</comment>
<accession>A0AB38D7I5</accession>
<protein>
    <submittedName>
        <fullName evidence="1">Uncharacterized protein</fullName>
    </submittedName>
</protein>
<dbReference type="AlphaFoldDB" id="A0AB38D7I5"/>
<gene>
    <name evidence="1" type="ORF">SAMEA2070301_05638</name>
</gene>
<evidence type="ECO:0000313" key="1">
    <source>
        <dbReference type="EMBL" id="SIC25862.1"/>
    </source>
</evidence>
<organism evidence="1 2">
    <name type="scientific">Mycobacteroides abscessus subsp. abscessus</name>
    <dbReference type="NCBI Taxonomy" id="1185650"/>
    <lineage>
        <taxon>Bacteria</taxon>
        <taxon>Bacillati</taxon>
        <taxon>Actinomycetota</taxon>
        <taxon>Actinomycetes</taxon>
        <taxon>Mycobacteriales</taxon>
        <taxon>Mycobacteriaceae</taxon>
        <taxon>Mycobacteroides</taxon>
        <taxon>Mycobacteroides abscessus</taxon>
    </lineage>
</organism>
<name>A0AB38D7I5_9MYCO</name>
<reference evidence="1 2" key="1">
    <citation type="submission" date="2016-11" db="EMBL/GenBank/DDBJ databases">
        <authorList>
            <consortium name="Pathogen Informatics"/>
        </authorList>
    </citation>
    <scope>NUCLEOTIDE SEQUENCE [LARGE SCALE GENOMIC DNA]</scope>
    <source>
        <strain evidence="1 2">104</strain>
    </source>
</reference>
<proteinExistence type="predicted"/>
<sequence>MTTIYQSLTGTKSLAYLAIAATVGLSVVGCSHPTTPSGASSSGTISTSAEAHELVDVAAVWQTEPLPDCPKPPIVFNGAVPPGLSLPDKASVARQLAGVKSPGSPQWVKTKLGWVTKALGETRADIVHINLPGDDTGLHGFERYVEHVKAELQAGLDIPDSDTDGDYPEGCR</sequence>